<comment type="caution">
    <text evidence="7">Lacks conserved residue(s) required for the propagation of feature annotation.</text>
</comment>
<evidence type="ECO:0000313" key="10">
    <source>
        <dbReference type="Proteomes" id="UP000324974"/>
    </source>
</evidence>
<feature type="transmembrane region" description="Helical" evidence="7">
    <location>
        <begin position="43"/>
        <end position="62"/>
    </location>
</feature>
<dbReference type="Proteomes" id="UP000324974">
    <property type="component" value="Chromosome"/>
</dbReference>
<dbReference type="Gene3D" id="3.40.30.60">
    <property type="entry name" value="FHIPEP family, domain 1"/>
    <property type="match status" value="1"/>
</dbReference>
<comment type="subcellular location">
    <subcellularLocation>
        <location evidence="1 7">Cell membrane</location>
        <topology evidence="1 7">Multi-pass membrane protein</topology>
    </subcellularLocation>
</comment>
<dbReference type="NCBIfam" id="TIGR01398">
    <property type="entry name" value="FlhA"/>
    <property type="match status" value="1"/>
</dbReference>
<evidence type="ECO:0000256" key="7">
    <source>
        <dbReference type="RuleBase" id="RU364093"/>
    </source>
</evidence>
<evidence type="ECO:0000256" key="4">
    <source>
        <dbReference type="ARBA" id="ARBA00022692"/>
    </source>
</evidence>
<gene>
    <name evidence="7" type="primary">flhA</name>
    <name evidence="9" type="ORF">PX52LOC_00171</name>
</gene>
<dbReference type="PROSITE" id="PS00994">
    <property type="entry name" value="FHIPEP"/>
    <property type="match status" value="1"/>
</dbReference>
<dbReference type="InterPro" id="IPR006301">
    <property type="entry name" value="FlhA"/>
</dbReference>
<keyword evidence="10" id="KW-1185">Reference proteome</keyword>
<comment type="function">
    <text evidence="7">Required for formation of the rod structure of the flagellar apparatus. Together with FliI and FliH, may constitute the export apparatus of flagellin.</text>
</comment>
<keyword evidence="7" id="KW-1006">Bacterial flagellum protein export</keyword>
<feature type="region of interest" description="Disordered" evidence="8">
    <location>
        <begin position="324"/>
        <end position="351"/>
    </location>
</feature>
<name>A0A5C1A4J8_9BACT</name>
<dbReference type="InterPro" id="IPR042196">
    <property type="entry name" value="FHIPEP_4"/>
</dbReference>
<feature type="transmembrane region" description="Helical" evidence="7">
    <location>
        <begin position="20"/>
        <end position="37"/>
    </location>
</feature>
<proteinExistence type="inferred from homology"/>
<keyword evidence="7" id="KW-1005">Bacterial flagellum biogenesis</keyword>
<dbReference type="InterPro" id="IPR001712">
    <property type="entry name" value="T3SS_FHIPEP"/>
</dbReference>
<dbReference type="PRINTS" id="PR00949">
    <property type="entry name" value="TYPE3IMAPROT"/>
</dbReference>
<keyword evidence="9" id="KW-0969">Cilium</keyword>
<dbReference type="InterPro" id="IPR042193">
    <property type="entry name" value="FHIPEP_3"/>
</dbReference>
<dbReference type="InterPro" id="IPR042194">
    <property type="entry name" value="FHIPEP_1"/>
</dbReference>
<sequence length="717" mass="77013">MATPAPANPVVTTLQRSEMVLSLSLLGLLVVFLVPLPTIVLDMLLAVNLSTTVLLLLVTLSVKKPLDFSTFPSLLLLLTLFRLGLNVATTRLILLNGDAGEIVLAFGKFVVGGNLIVGLVIFAILIVIQFVVITKGAGRVSEVAARFTLDAMPGKQMAIDAEMNAGLIDEAEAKKRRTNLMRESEFYGTMDGASRFVRGDAIAAVLITGVNMIGGIITGLINGQSVLEAINKYSILTIGDGLITQIPALITATASGLLVTKASSGDSLGEELSGQVQTSIAPLRLGSIIVLGLAFVPGLPKLPFIFLSVMLFVLARRLTAQANAAPPPSATTPGAAGTPGAPGASAEPPKSTLESYVDDFLQSDRISLEIGTALIPMVSSKRGPSLLDRIGGLRRDIAKQNGLWVPAVRVRDNIQLDSQTYRVLVGGREVARGSVRPDQWLAIDPSGQGRIMIDGEDAREPAFGLPAKWIYEPDRGRAEMNGYTVVDAPSVLITHLGEVVRKHAHELLSREDLKGLVDKVRETSPAVVDELIPTVMTMGGLHRVLTLLLQERVPITNLARIMESLAAHGPTIKDPSDLTEKVRTDIGRTICDRFRDANGRIRALVLDPRLEVELRRSVQGQQLVFDFARLEAMTMRLKAEQDRAAQRGIEVALLCDSSLRRAMRNALSRTLNDLAVISYQEIPTDMLMEPVAMIRLEELVATPAAVSGMFEPTAAGS</sequence>
<keyword evidence="6 7" id="KW-0472">Membrane</keyword>
<evidence type="ECO:0000256" key="8">
    <source>
        <dbReference type="SAM" id="MobiDB-lite"/>
    </source>
</evidence>
<dbReference type="GO" id="GO:0044780">
    <property type="term" value="P:bacterial-type flagellum assembly"/>
    <property type="evidence" value="ECO:0007669"/>
    <property type="project" value="InterPro"/>
</dbReference>
<dbReference type="GO" id="GO:0005886">
    <property type="term" value="C:plasma membrane"/>
    <property type="evidence" value="ECO:0007669"/>
    <property type="project" value="UniProtKB-SubCell"/>
</dbReference>
<dbReference type="PANTHER" id="PTHR30161:SF1">
    <property type="entry name" value="FLAGELLAR BIOSYNTHESIS PROTEIN FLHA-RELATED"/>
    <property type="match status" value="1"/>
</dbReference>
<feature type="transmembrane region" description="Helical" evidence="7">
    <location>
        <begin position="74"/>
        <end position="95"/>
    </location>
</feature>
<dbReference type="PIRSF" id="PIRSF005419">
    <property type="entry name" value="FlhA"/>
    <property type="match status" value="1"/>
</dbReference>
<keyword evidence="7" id="KW-0813">Transport</keyword>
<reference evidence="10" key="1">
    <citation type="submission" date="2019-08" db="EMBL/GenBank/DDBJ databases">
        <title>Limnoglobus roseus gen. nov., sp. nov., a novel freshwater planctomycete with a giant genome from the family Gemmataceae.</title>
        <authorList>
            <person name="Kulichevskaya I.S."/>
            <person name="Naumoff D.G."/>
            <person name="Miroshnikov K."/>
            <person name="Ivanova A."/>
            <person name="Philippov D.A."/>
            <person name="Hakobyan A."/>
            <person name="Rijpstra I.C."/>
            <person name="Sinninghe Damste J.S."/>
            <person name="Liesack W."/>
            <person name="Dedysh S.N."/>
        </authorList>
    </citation>
    <scope>NUCLEOTIDE SEQUENCE [LARGE SCALE GENOMIC DNA]</scope>
    <source>
        <strain evidence="10">PX52</strain>
    </source>
</reference>
<dbReference type="Pfam" id="PF00771">
    <property type="entry name" value="FHIPEP"/>
    <property type="match status" value="1"/>
</dbReference>
<feature type="compositionally biased region" description="Low complexity" evidence="8">
    <location>
        <begin position="331"/>
        <end position="349"/>
    </location>
</feature>
<dbReference type="Gene3D" id="3.40.50.12790">
    <property type="entry name" value="FHIPEP family, domain 4"/>
    <property type="match status" value="1"/>
</dbReference>
<dbReference type="RefSeq" id="WP_149108296.1">
    <property type="nucleotide sequence ID" value="NZ_CP042425.1"/>
</dbReference>
<dbReference type="InterPro" id="IPR025505">
    <property type="entry name" value="FHIPEP_CS"/>
</dbReference>
<feature type="transmembrane region" description="Helical" evidence="7">
    <location>
        <begin position="201"/>
        <end position="221"/>
    </location>
</feature>
<keyword evidence="4 7" id="KW-0812">Transmembrane</keyword>
<dbReference type="GO" id="GO:0009306">
    <property type="term" value="P:protein secretion"/>
    <property type="evidence" value="ECO:0007669"/>
    <property type="project" value="InterPro"/>
</dbReference>
<keyword evidence="9" id="KW-0966">Cell projection</keyword>
<dbReference type="AlphaFoldDB" id="A0A5C1A4J8"/>
<organism evidence="9 10">
    <name type="scientific">Limnoglobus roseus</name>
    <dbReference type="NCBI Taxonomy" id="2598579"/>
    <lineage>
        <taxon>Bacteria</taxon>
        <taxon>Pseudomonadati</taxon>
        <taxon>Planctomycetota</taxon>
        <taxon>Planctomycetia</taxon>
        <taxon>Gemmatales</taxon>
        <taxon>Gemmataceae</taxon>
        <taxon>Limnoglobus</taxon>
    </lineage>
</organism>
<evidence type="ECO:0000256" key="6">
    <source>
        <dbReference type="ARBA" id="ARBA00023136"/>
    </source>
</evidence>
<dbReference type="KEGG" id="lrs:PX52LOC_00171"/>
<feature type="transmembrane region" description="Helical" evidence="7">
    <location>
        <begin position="288"/>
        <end position="314"/>
    </location>
</feature>
<dbReference type="PANTHER" id="PTHR30161">
    <property type="entry name" value="FLAGELLAR EXPORT PROTEIN, MEMBRANE FLHA SUBUNIT-RELATED"/>
    <property type="match status" value="1"/>
</dbReference>
<comment type="similarity">
    <text evidence="2 7">Belongs to the FHIPEP (flagella/HR/invasion proteins export pore) family.</text>
</comment>
<keyword evidence="5 7" id="KW-1133">Transmembrane helix</keyword>
<keyword evidence="7" id="KW-0653">Protein transport</keyword>
<evidence type="ECO:0000256" key="1">
    <source>
        <dbReference type="ARBA" id="ARBA00004651"/>
    </source>
</evidence>
<evidence type="ECO:0000256" key="5">
    <source>
        <dbReference type="ARBA" id="ARBA00022989"/>
    </source>
</evidence>
<accession>A0A5C1A4J8</accession>
<dbReference type="Gene3D" id="1.10.8.540">
    <property type="entry name" value="FHIPEP family, domain 3"/>
    <property type="match status" value="1"/>
</dbReference>
<dbReference type="OrthoDB" id="9759185at2"/>
<evidence type="ECO:0000313" key="9">
    <source>
        <dbReference type="EMBL" id="QEL13317.1"/>
    </source>
</evidence>
<evidence type="ECO:0000256" key="2">
    <source>
        <dbReference type="ARBA" id="ARBA00008835"/>
    </source>
</evidence>
<evidence type="ECO:0000256" key="3">
    <source>
        <dbReference type="ARBA" id="ARBA00022475"/>
    </source>
</evidence>
<keyword evidence="3 7" id="KW-1003">Cell membrane</keyword>
<dbReference type="EMBL" id="CP042425">
    <property type="protein sequence ID" value="QEL13317.1"/>
    <property type="molecule type" value="Genomic_DNA"/>
</dbReference>
<keyword evidence="9" id="KW-0282">Flagellum</keyword>
<protein>
    <recommendedName>
        <fullName evidence="7">Flagellar biosynthesis protein FlhA</fullName>
    </recommendedName>
</protein>
<feature type="transmembrane region" description="Helical" evidence="7">
    <location>
        <begin position="115"/>
        <end position="133"/>
    </location>
</feature>